<dbReference type="AlphaFoldDB" id="A0AAD7ILK1"/>
<comment type="caution">
    <text evidence="2">The sequence shown here is derived from an EMBL/GenBank/DDBJ whole genome shotgun (WGS) entry which is preliminary data.</text>
</comment>
<feature type="region of interest" description="Disordered" evidence="1">
    <location>
        <begin position="233"/>
        <end position="281"/>
    </location>
</feature>
<name>A0AAD7ILK1_9AGAR</name>
<evidence type="ECO:0000313" key="2">
    <source>
        <dbReference type="EMBL" id="KAJ7745902.1"/>
    </source>
</evidence>
<evidence type="ECO:0000313" key="3">
    <source>
        <dbReference type="Proteomes" id="UP001215280"/>
    </source>
</evidence>
<accession>A0AAD7ILK1</accession>
<proteinExistence type="predicted"/>
<reference evidence="2" key="1">
    <citation type="submission" date="2023-03" db="EMBL/GenBank/DDBJ databases">
        <title>Massive genome expansion in bonnet fungi (Mycena s.s.) driven by repeated elements and novel gene families across ecological guilds.</title>
        <authorList>
            <consortium name="Lawrence Berkeley National Laboratory"/>
            <person name="Harder C.B."/>
            <person name="Miyauchi S."/>
            <person name="Viragh M."/>
            <person name="Kuo A."/>
            <person name="Thoen E."/>
            <person name="Andreopoulos B."/>
            <person name="Lu D."/>
            <person name="Skrede I."/>
            <person name="Drula E."/>
            <person name="Henrissat B."/>
            <person name="Morin E."/>
            <person name="Kohler A."/>
            <person name="Barry K."/>
            <person name="LaButti K."/>
            <person name="Morin E."/>
            <person name="Salamov A."/>
            <person name="Lipzen A."/>
            <person name="Mereny Z."/>
            <person name="Hegedus B."/>
            <person name="Baldrian P."/>
            <person name="Stursova M."/>
            <person name="Weitz H."/>
            <person name="Taylor A."/>
            <person name="Grigoriev I.V."/>
            <person name="Nagy L.G."/>
            <person name="Martin F."/>
            <person name="Kauserud H."/>
        </authorList>
    </citation>
    <scope>NUCLEOTIDE SEQUENCE</scope>
    <source>
        <strain evidence="2">CBHHK188m</strain>
    </source>
</reference>
<sequence length="646" mass="71668">MYGSVDMICGVRSVIGPSMRICHPKCCVPNAQTTSKLLFFWPAAFWSEIQEFLNCGAEKWINRNGFSELREARDSKSLDHHGVTPVTSCFFHTASIVEAGFLDIQPPLTLQATTGGLTWSRSGSIPLKELPKLLCKSELVPGYILAPSARQGFNGHQTPPRIAHGQLPLDVYDHRCYERGLMLFQAVFLVNGILQAVLPDDTAHKVNPFPLVLAADAPHGLVEALDAHTRKHAPAPLPLDRQRCASDQAGSSERSGSRPAWVDNSRLHSRSRSRIPGPRMPTNVSTPILGLGPQIWLLLGTGQERRELLLSLESIGDDAAWRLRTTSLVAWHKGGRTSSLHHCTLSPHLAPGLARILQDLYSSVVMFLYASWVNATGVKFEPFISPYVVYSEPNSVYTRKDAAELLPPKSELSKLVNQSGTLFIYAATAIRYIMDGGALYKTRLADLTEDNSKRNQMDDIDDQISAESDGLIECYGIADRDPKRGDINFLLIGQLISLALAISRRFLHRFTTLRACSNPHTQAFRLRRSWPALGWTTPPNTLGKSTTCVVAQSCRHHRHSRHRYAIGLERYTGLPDIQSFVMKVILKFHPSSDSSRGHYLKPQIFGQADRQIFWGSCQHLGTELGIQGTFSSCGSNLEDPHLVRST</sequence>
<organism evidence="2 3">
    <name type="scientific">Mycena maculata</name>
    <dbReference type="NCBI Taxonomy" id="230809"/>
    <lineage>
        <taxon>Eukaryota</taxon>
        <taxon>Fungi</taxon>
        <taxon>Dikarya</taxon>
        <taxon>Basidiomycota</taxon>
        <taxon>Agaricomycotina</taxon>
        <taxon>Agaricomycetes</taxon>
        <taxon>Agaricomycetidae</taxon>
        <taxon>Agaricales</taxon>
        <taxon>Marasmiineae</taxon>
        <taxon>Mycenaceae</taxon>
        <taxon>Mycena</taxon>
    </lineage>
</organism>
<gene>
    <name evidence="2" type="ORF">DFH07DRAFT_942742</name>
</gene>
<dbReference type="Proteomes" id="UP001215280">
    <property type="component" value="Unassembled WGS sequence"/>
</dbReference>
<evidence type="ECO:0000256" key="1">
    <source>
        <dbReference type="SAM" id="MobiDB-lite"/>
    </source>
</evidence>
<dbReference type="EMBL" id="JARJLG010000100">
    <property type="protein sequence ID" value="KAJ7745902.1"/>
    <property type="molecule type" value="Genomic_DNA"/>
</dbReference>
<keyword evidence="3" id="KW-1185">Reference proteome</keyword>
<protein>
    <submittedName>
        <fullName evidence="2">Uncharacterized protein</fullName>
    </submittedName>
</protein>